<dbReference type="GO" id="GO:0003743">
    <property type="term" value="F:translation initiation factor activity"/>
    <property type="evidence" value="ECO:0007669"/>
    <property type="project" value="UniProtKB-UniRule"/>
</dbReference>
<dbReference type="SMART" id="SM01186">
    <property type="entry name" value="eIF3_N"/>
    <property type="match status" value="1"/>
</dbReference>
<keyword evidence="3 4" id="KW-0648">Protein biosynthesis</keyword>
<dbReference type="Pfam" id="PF01399">
    <property type="entry name" value="PCI"/>
    <property type="match status" value="1"/>
</dbReference>
<reference evidence="7" key="1">
    <citation type="submission" date="2023-06" db="EMBL/GenBank/DDBJ databases">
        <title>Conoideocrella luteorostrata (Hypocreales: Clavicipitaceae), a potential biocontrol fungus for elongate hemlock scale in United States Christmas tree production areas.</title>
        <authorList>
            <person name="Barrett H."/>
            <person name="Lovett B."/>
            <person name="Macias A.M."/>
            <person name="Stajich J.E."/>
            <person name="Kasson M.T."/>
        </authorList>
    </citation>
    <scope>NUCLEOTIDE SEQUENCE</scope>
    <source>
        <strain evidence="7">ARSEF 14590</strain>
    </source>
</reference>
<comment type="caution">
    <text evidence="7">The sequence shown here is derived from an EMBL/GenBank/DDBJ whole genome shotgun (WGS) entry which is preliminary data.</text>
</comment>
<dbReference type="Proteomes" id="UP001251528">
    <property type="component" value="Unassembled WGS sequence"/>
</dbReference>
<dbReference type="PROSITE" id="PS50250">
    <property type="entry name" value="PCI"/>
    <property type="match status" value="1"/>
</dbReference>
<keyword evidence="1 4" id="KW-0963">Cytoplasm</keyword>
<evidence type="ECO:0000256" key="3">
    <source>
        <dbReference type="ARBA" id="ARBA00022917"/>
    </source>
</evidence>
<gene>
    <name evidence="4 7" type="primary">INT6</name>
    <name evidence="7" type="ORF">QQS21_006862</name>
</gene>
<comment type="subunit">
    <text evidence="4 5">Component of the eukaryotic translation initiation factor 3 (eIF-3) complex.</text>
</comment>
<evidence type="ECO:0000313" key="7">
    <source>
        <dbReference type="EMBL" id="KAK2595390.1"/>
    </source>
</evidence>
<dbReference type="InterPro" id="IPR019010">
    <property type="entry name" value="eIF3e_N"/>
</dbReference>
<dbReference type="Pfam" id="PF21357">
    <property type="entry name" value="EIF3E_C"/>
    <property type="match status" value="1"/>
</dbReference>
<dbReference type="SMART" id="SM00088">
    <property type="entry name" value="PINT"/>
    <property type="match status" value="1"/>
</dbReference>
<dbReference type="EMBL" id="JASWJB010000133">
    <property type="protein sequence ID" value="KAK2595390.1"/>
    <property type="molecule type" value="Genomic_DNA"/>
</dbReference>
<dbReference type="Gene3D" id="1.25.40.570">
    <property type="match status" value="1"/>
</dbReference>
<dbReference type="SUPFAM" id="SSF46785">
    <property type="entry name" value="Winged helix' DNA-binding domain"/>
    <property type="match status" value="1"/>
</dbReference>
<organism evidence="7 8">
    <name type="scientific">Conoideocrella luteorostrata</name>
    <dbReference type="NCBI Taxonomy" id="1105319"/>
    <lineage>
        <taxon>Eukaryota</taxon>
        <taxon>Fungi</taxon>
        <taxon>Dikarya</taxon>
        <taxon>Ascomycota</taxon>
        <taxon>Pezizomycotina</taxon>
        <taxon>Sordariomycetes</taxon>
        <taxon>Hypocreomycetidae</taxon>
        <taxon>Hypocreales</taxon>
        <taxon>Clavicipitaceae</taxon>
        <taxon>Conoideocrella</taxon>
    </lineage>
</organism>
<name>A0AAJ0CM53_9HYPO</name>
<evidence type="ECO:0000256" key="5">
    <source>
        <dbReference type="PIRNR" id="PIRNR016255"/>
    </source>
</evidence>
<dbReference type="InterPro" id="IPR036390">
    <property type="entry name" value="WH_DNA-bd_sf"/>
</dbReference>
<proteinExistence type="inferred from homology"/>
<feature type="domain" description="PCI" evidence="6">
    <location>
        <begin position="245"/>
        <end position="413"/>
    </location>
</feature>
<evidence type="ECO:0000256" key="2">
    <source>
        <dbReference type="ARBA" id="ARBA00022540"/>
    </source>
</evidence>
<evidence type="ECO:0000313" key="8">
    <source>
        <dbReference type="Proteomes" id="UP001251528"/>
    </source>
</evidence>
<keyword evidence="8" id="KW-1185">Reference proteome</keyword>
<dbReference type="InterPro" id="IPR016650">
    <property type="entry name" value="eIF3e"/>
</dbReference>
<dbReference type="PANTHER" id="PTHR10317">
    <property type="entry name" value="EUKARYOTIC TRANSLATION INITIATION FACTOR 3 SUBUNIT E"/>
    <property type="match status" value="1"/>
</dbReference>
<protein>
    <recommendedName>
        <fullName evidence="4 5">Eukaryotic translation initiation factor 3 subunit E</fullName>
        <shortName evidence="4">eIF3e</shortName>
    </recommendedName>
</protein>
<evidence type="ECO:0000256" key="4">
    <source>
        <dbReference type="HAMAP-Rule" id="MF_03004"/>
    </source>
</evidence>
<dbReference type="GO" id="GO:0016282">
    <property type="term" value="C:eukaryotic 43S preinitiation complex"/>
    <property type="evidence" value="ECO:0007669"/>
    <property type="project" value="UniProtKB-UniRule"/>
</dbReference>
<dbReference type="GO" id="GO:0033290">
    <property type="term" value="C:eukaryotic 48S preinitiation complex"/>
    <property type="evidence" value="ECO:0007669"/>
    <property type="project" value="UniProtKB-UniRule"/>
</dbReference>
<keyword evidence="2 4" id="KW-0396">Initiation factor</keyword>
<comment type="subcellular location">
    <subcellularLocation>
        <location evidence="4 5">Cytoplasm</location>
    </subcellularLocation>
</comment>
<evidence type="ECO:0000256" key="1">
    <source>
        <dbReference type="ARBA" id="ARBA00022490"/>
    </source>
</evidence>
<dbReference type="InterPro" id="IPR000717">
    <property type="entry name" value="PCI_dom"/>
</dbReference>
<accession>A0AAJ0CM53</accession>
<dbReference type="AlphaFoldDB" id="A0AAJ0CM53"/>
<comment type="similarity">
    <text evidence="4 5">Belongs to the eIF-3 subunit E family.</text>
</comment>
<evidence type="ECO:0000259" key="6">
    <source>
        <dbReference type="PROSITE" id="PS50250"/>
    </source>
</evidence>
<dbReference type="GO" id="GO:0071540">
    <property type="term" value="C:eukaryotic translation initiation factor 3 complex, eIF3e"/>
    <property type="evidence" value="ECO:0007669"/>
    <property type="project" value="UniProtKB-UniRule"/>
</dbReference>
<dbReference type="Pfam" id="PF09440">
    <property type="entry name" value="eIF3_N"/>
    <property type="match status" value="1"/>
</dbReference>
<sequence>MEDILTAVAADGKSIMPQMAPHLSRHLLFPLIQFEGDQAEDKGDDEMAKKILSGKIKLLEETNMTDYVATLYCELHGVADPPAEYTKKRQEVLAQLESHEQATAKISDLLTQDEVVNGLRSDKVANLEFLKKEHGVTIEMVNALYELGQFQFRCGQYGLAADKLYQFRVLSTDNDKVSASTWGKLASEILSANWDSAVDELKNVKENIDTKLFNNPRAQLDHRTMLIHWSLFPLFNSEAAREPILETFFSAAYINTIQTSCPWTLRYLIAAVITGRTRARNSSTQQKQLKDIVRYVRQEAYEYADPITQFVNALYIAHDFNAAREALRQAEEVCRSDFFLASSADAFVNAARHLICESYCKIFSRMNIRDLSAKLGLNPDEGEKWIVNLIRETRLDAKIDSQNGTVIMNHPPNNVYQQVIEKTKGGFFRTQVLNAAVSK</sequence>
<dbReference type="CDD" id="cd21378">
    <property type="entry name" value="eIF3E"/>
    <property type="match status" value="1"/>
</dbReference>
<comment type="function">
    <text evidence="4">Component of the eukaryotic translation initiation factor 3 (eIF-3) complex, which is involved in protein synthesis of a specialized repertoire of mRNAs and, together with other initiation factors, stimulates binding of mRNA and methionyl-tRNAi to the 40S ribosome. The eIF-3 complex specifically targets and initiates translation of a subset of mRNAs involved in cell proliferation.</text>
</comment>
<dbReference type="GO" id="GO:0001732">
    <property type="term" value="P:formation of cytoplasmic translation initiation complex"/>
    <property type="evidence" value="ECO:0007669"/>
    <property type="project" value="UniProtKB-UniRule"/>
</dbReference>
<dbReference type="PIRSF" id="PIRSF016255">
    <property type="entry name" value="eIF3e_su6"/>
    <property type="match status" value="1"/>
</dbReference>
<dbReference type="HAMAP" id="MF_03004">
    <property type="entry name" value="eIF3e"/>
    <property type="match status" value="1"/>
</dbReference>